<keyword evidence="2" id="KW-0456">Lyase</keyword>
<dbReference type="CDD" id="cd00408">
    <property type="entry name" value="DHDPS-like"/>
    <property type="match status" value="1"/>
</dbReference>
<evidence type="ECO:0000256" key="1">
    <source>
        <dbReference type="SAM" id="MobiDB-lite"/>
    </source>
</evidence>
<dbReference type="EMBL" id="AFNH02000097">
    <property type="protein sequence ID" value="EZG84322.1"/>
    <property type="molecule type" value="Genomic_DNA"/>
</dbReference>
<dbReference type="RefSeq" id="XP_011128871.1">
    <property type="nucleotide sequence ID" value="XM_011130569.1"/>
</dbReference>
<comment type="caution">
    <text evidence="2">The sequence shown here is derived from an EMBL/GenBank/DDBJ whole genome shotgun (WGS) entry which is preliminary data.</text>
</comment>
<dbReference type="PANTHER" id="PTHR12128">
    <property type="entry name" value="DIHYDRODIPICOLINATE SYNTHASE"/>
    <property type="match status" value="1"/>
</dbReference>
<dbReference type="OrthoDB" id="191315at2759"/>
<dbReference type="Pfam" id="PF00701">
    <property type="entry name" value="DHDPS"/>
    <property type="match status" value="2"/>
</dbReference>
<dbReference type="SUPFAM" id="SSF51569">
    <property type="entry name" value="Aldolase"/>
    <property type="match status" value="2"/>
</dbReference>
<dbReference type="Proteomes" id="UP000019763">
    <property type="component" value="Unassembled WGS sequence"/>
</dbReference>
<dbReference type="PANTHER" id="PTHR12128:SF52">
    <property type="entry name" value="4-HYDROXY-2-OXOGLUTARATE ALDOLASE, MITOCHONDRIAL-RELATED"/>
    <property type="match status" value="1"/>
</dbReference>
<dbReference type="VEuPathDB" id="CryptoDB:GNI_013100"/>
<dbReference type="InterPro" id="IPR002220">
    <property type="entry name" value="DapA-like"/>
</dbReference>
<keyword evidence="3" id="KW-1185">Reference proteome</keyword>
<dbReference type="GeneID" id="22910735"/>
<dbReference type="EC" id="4.1.3.16" evidence="2"/>
<dbReference type="GO" id="GO:0008700">
    <property type="term" value="F:(R,S)-4-hydroxy-2-oxoglutarate aldolase activity"/>
    <property type="evidence" value="ECO:0007669"/>
    <property type="project" value="UniProtKB-EC"/>
</dbReference>
<protein>
    <submittedName>
        <fullName evidence="2">Dihydrodipicolinate synthetase family protein</fullName>
        <ecNumber evidence="2">4.1.3.16</ecNumber>
    </submittedName>
</protein>
<evidence type="ECO:0000313" key="2">
    <source>
        <dbReference type="EMBL" id="EZG84322.1"/>
    </source>
</evidence>
<sequence>MEAEVCGKLRPGVYVSSLAFFRSDESVNEDAVVRHMGSLAESGVAGVVVQDVFGEAMHLDRSERNSVTAAARQGMSAYPHVSLLVGCSAASTRATVQLCQDAAEHGADFAVVQAPRLYRLSSKAVLDHYRAVADASPVPLLIKDCGGPEGSLEGGFEGSLAGGLEGSIPKGSLEDSLEGGFEGSLEGSPGQKTAGPRSGETALTCEEILALARHGNVAGVQLSATMPGRIAELVSKCPPWFVVLGNETRRTLHTLVAGGHGIVSGFANLFPYLCVRLAQLCNAGELAQALSLLDTLAAADDVLHTHGFTAFKSALQTYHHYGGCPRLPCQQPTHQDACDIAEKLRPCVQLDIDIQHALNKHHT</sequence>
<dbReference type="GO" id="GO:0008840">
    <property type="term" value="F:4-hydroxy-tetrahydrodipicolinate synthase activity"/>
    <property type="evidence" value="ECO:0007669"/>
    <property type="project" value="TreeGrafter"/>
</dbReference>
<evidence type="ECO:0000313" key="3">
    <source>
        <dbReference type="Proteomes" id="UP000019763"/>
    </source>
</evidence>
<organism evidence="2 3">
    <name type="scientific">Gregarina niphandrodes</name>
    <name type="common">Septate eugregarine</name>
    <dbReference type="NCBI Taxonomy" id="110365"/>
    <lineage>
        <taxon>Eukaryota</taxon>
        <taxon>Sar</taxon>
        <taxon>Alveolata</taxon>
        <taxon>Apicomplexa</taxon>
        <taxon>Conoidasida</taxon>
        <taxon>Gregarinasina</taxon>
        <taxon>Eugregarinorida</taxon>
        <taxon>Gregarinidae</taxon>
        <taxon>Gregarina</taxon>
    </lineage>
</organism>
<gene>
    <name evidence="2" type="ORF">GNI_013100</name>
</gene>
<proteinExistence type="predicted"/>
<dbReference type="SMART" id="SM01130">
    <property type="entry name" value="DHDPS"/>
    <property type="match status" value="1"/>
</dbReference>
<reference evidence="2" key="1">
    <citation type="submission" date="2013-12" db="EMBL/GenBank/DDBJ databases">
        <authorList>
            <person name="Omoto C.K."/>
            <person name="Sibley D."/>
            <person name="Venepally P."/>
            <person name="Hadjithomas M."/>
            <person name="Karamycheva S."/>
            <person name="Brunk B."/>
            <person name="Roos D."/>
            <person name="Caler E."/>
            <person name="Lorenzi H."/>
        </authorList>
    </citation>
    <scope>NUCLEOTIDE SEQUENCE</scope>
</reference>
<accession>A0A023BCI9</accession>
<name>A0A023BCI9_GRENI</name>
<dbReference type="AlphaFoldDB" id="A0A023BCI9"/>
<dbReference type="InterPro" id="IPR013785">
    <property type="entry name" value="Aldolase_TIM"/>
</dbReference>
<feature type="region of interest" description="Disordered" evidence="1">
    <location>
        <begin position="178"/>
        <end position="198"/>
    </location>
</feature>
<dbReference type="Gene3D" id="3.20.20.70">
    <property type="entry name" value="Aldolase class I"/>
    <property type="match status" value="1"/>
</dbReference>